<feature type="region of interest" description="Disordered" evidence="1">
    <location>
        <begin position="1"/>
        <end position="77"/>
    </location>
</feature>
<sequence>RKRRNRRFPSFSNITANLPFPELRPPASTPPPPSLFSGQSHQPPLRRQIHAATQDGTSGEHPPVNIPPRSIPPAAALECPPWLQGSMGPSPAIFRRLPLPSSLVWGGSTRPPPRWPLRPRPRISSPPSSPRSPRSPPPAAAESPDPAAGEFP</sequence>
<gene>
    <name evidence="2" type="ORF">BRADI_3g33991v3</name>
</gene>
<organism evidence="2">
    <name type="scientific">Brachypodium distachyon</name>
    <name type="common">Purple false brome</name>
    <name type="synonym">Trachynia distachya</name>
    <dbReference type="NCBI Taxonomy" id="15368"/>
    <lineage>
        <taxon>Eukaryota</taxon>
        <taxon>Viridiplantae</taxon>
        <taxon>Streptophyta</taxon>
        <taxon>Embryophyta</taxon>
        <taxon>Tracheophyta</taxon>
        <taxon>Spermatophyta</taxon>
        <taxon>Magnoliopsida</taxon>
        <taxon>Liliopsida</taxon>
        <taxon>Poales</taxon>
        <taxon>Poaceae</taxon>
        <taxon>BOP clade</taxon>
        <taxon>Pooideae</taxon>
        <taxon>Stipodae</taxon>
        <taxon>Brachypodieae</taxon>
        <taxon>Brachypodium</taxon>
    </lineage>
</organism>
<accession>A0A2K2D0Z2</accession>
<reference evidence="2" key="2">
    <citation type="submission" date="2017-06" db="EMBL/GenBank/DDBJ databases">
        <title>WGS assembly of Brachypodium distachyon.</title>
        <authorList>
            <consortium name="The International Brachypodium Initiative"/>
            <person name="Lucas S."/>
            <person name="Harmon-Smith M."/>
            <person name="Lail K."/>
            <person name="Tice H."/>
            <person name="Grimwood J."/>
            <person name="Bruce D."/>
            <person name="Barry K."/>
            <person name="Shu S."/>
            <person name="Lindquist E."/>
            <person name="Wang M."/>
            <person name="Pitluck S."/>
            <person name="Vogel J.P."/>
            <person name="Garvin D.F."/>
            <person name="Mockler T.C."/>
            <person name="Schmutz J."/>
            <person name="Rokhsar D."/>
            <person name="Bevan M.W."/>
        </authorList>
    </citation>
    <scope>NUCLEOTIDE SEQUENCE</scope>
    <source>
        <strain evidence="2">Bd21</strain>
    </source>
</reference>
<protein>
    <submittedName>
        <fullName evidence="2 3">Uncharacterized protein</fullName>
    </submittedName>
</protein>
<feature type="compositionally biased region" description="Pro residues" evidence="1">
    <location>
        <begin position="22"/>
        <end position="34"/>
    </location>
</feature>
<reference evidence="2 3" key="1">
    <citation type="journal article" date="2010" name="Nature">
        <title>Genome sequencing and analysis of the model grass Brachypodium distachyon.</title>
        <authorList>
            <consortium name="International Brachypodium Initiative"/>
        </authorList>
    </citation>
    <scope>NUCLEOTIDE SEQUENCE [LARGE SCALE GENOMIC DNA]</scope>
    <source>
        <strain evidence="2 3">Bd21</strain>
    </source>
</reference>
<evidence type="ECO:0000313" key="2">
    <source>
        <dbReference type="EMBL" id="PNT67939.1"/>
    </source>
</evidence>
<dbReference type="InParanoid" id="A0A2K2D0Z2"/>
<proteinExistence type="predicted"/>
<dbReference type="EMBL" id="CM000882">
    <property type="protein sequence ID" value="PNT67939.1"/>
    <property type="molecule type" value="Genomic_DNA"/>
</dbReference>
<feature type="compositionally biased region" description="Pro residues" evidence="1">
    <location>
        <begin position="127"/>
        <end position="139"/>
    </location>
</feature>
<keyword evidence="4" id="KW-1185">Reference proteome</keyword>
<evidence type="ECO:0000313" key="3">
    <source>
        <dbReference type="EnsemblPlants" id="PNT67939"/>
    </source>
</evidence>
<reference evidence="3" key="3">
    <citation type="submission" date="2018-08" db="UniProtKB">
        <authorList>
            <consortium name="EnsemblPlants"/>
        </authorList>
    </citation>
    <scope>IDENTIFICATION</scope>
    <source>
        <strain evidence="3">cv. Bd21</strain>
    </source>
</reference>
<name>A0A2K2D0Z2_BRADI</name>
<dbReference type="Gramene" id="PNT67939">
    <property type="protein sequence ID" value="PNT67939"/>
    <property type="gene ID" value="BRADI_3g33991v3"/>
</dbReference>
<evidence type="ECO:0000256" key="1">
    <source>
        <dbReference type="SAM" id="MobiDB-lite"/>
    </source>
</evidence>
<dbReference type="EnsemblPlants" id="PNT67939">
    <property type="protein sequence ID" value="PNT67939"/>
    <property type="gene ID" value="BRADI_3g33991v3"/>
</dbReference>
<feature type="compositionally biased region" description="Low complexity" evidence="1">
    <location>
        <begin position="140"/>
        <end position="152"/>
    </location>
</feature>
<evidence type="ECO:0000313" key="4">
    <source>
        <dbReference type="Proteomes" id="UP000008810"/>
    </source>
</evidence>
<feature type="non-terminal residue" evidence="2">
    <location>
        <position position="1"/>
    </location>
</feature>
<feature type="region of interest" description="Disordered" evidence="1">
    <location>
        <begin position="101"/>
        <end position="152"/>
    </location>
</feature>
<dbReference type="AlphaFoldDB" id="A0A2K2D0Z2"/>
<dbReference type="Proteomes" id="UP000008810">
    <property type="component" value="Chromosome 3"/>
</dbReference>